<evidence type="ECO:0000256" key="2">
    <source>
        <dbReference type="ARBA" id="ARBA00005019"/>
    </source>
</evidence>
<comment type="catalytic activity">
    <reaction evidence="10 11">
        <text>nicotinate beta-D-ribonucleotide + ATP + H(+) = deamido-NAD(+) + diphosphate</text>
        <dbReference type="Rhea" id="RHEA:22860"/>
        <dbReference type="ChEBI" id="CHEBI:15378"/>
        <dbReference type="ChEBI" id="CHEBI:30616"/>
        <dbReference type="ChEBI" id="CHEBI:33019"/>
        <dbReference type="ChEBI" id="CHEBI:57502"/>
        <dbReference type="ChEBI" id="CHEBI:58437"/>
        <dbReference type="EC" id="2.7.7.18"/>
    </reaction>
</comment>
<dbReference type="RefSeq" id="WP_077450912.1">
    <property type="nucleotide sequence ID" value="NZ_FUGE01000121.1"/>
</dbReference>
<organism evidence="14 15">
    <name type="scientific">Psychrobacter piechaudii</name>
    <dbReference type="NCBI Taxonomy" id="1945521"/>
    <lineage>
        <taxon>Bacteria</taxon>
        <taxon>Pseudomonadati</taxon>
        <taxon>Pseudomonadota</taxon>
        <taxon>Gammaproteobacteria</taxon>
        <taxon>Moraxellales</taxon>
        <taxon>Moraxellaceae</taxon>
        <taxon>Psychrobacter</taxon>
    </lineage>
</organism>
<evidence type="ECO:0000259" key="13">
    <source>
        <dbReference type="Pfam" id="PF01467"/>
    </source>
</evidence>
<evidence type="ECO:0000256" key="5">
    <source>
        <dbReference type="ARBA" id="ARBA00022679"/>
    </source>
</evidence>
<sequence>MPQTLNTDNTKLSSSNTSSQQQSSLLPIEVYLGGSFDPVHNSHLALLTHVYQKLAADSHPVNAYFMPTSRSPLKTDSSASEHRLNMLSVAIKELQAETLSSQSHTTALNLAISEHEIWQTPPTYTINTLAELRQQHPNHSLVFIIGADNIASLPKWRDGDKLTQFAHLWVFPRNELQSAAEITELLPDSLKPQVSSCLEDLKQHTHGRIYIDPHMVAPLSSSAIREAIAQGRPEIAKSALPRSVYSYIMKNNLYHSN</sequence>
<evidence type="ECO:0000313" key="15">
    <source>
        <dbReference type="Proteomes" id="UP000188357"/>
    </source>
</evidence>
<evidence type="ECO:0000313" key="14">
    <source>
        <dbReference type="EMBL" id="SJM71101.1"/>
    </source>
</evidence>
<dbReference type="PANTHER" id="PTHR39321:SF3">
    <property type="entry name" value="PHOSPHOPANTETHEINE ADENYLYLTRANSFERASE"/>
    <property type="match status" value="1"/>
</dbReference>
<evidence type="ECO:0000256" key="3">
    <source>
        <dbReference type="ARBA" id="ARBA00009014"/>
    </source>
</evidence>
<dbReference type="InterPro" id="IPR005248">
    <property type="entry name" value="NadD/NMNAT"/>
</dbReference>
<gene>
    <name evidence="11 14" type="primary">nadD</name>
    <name evidence="14" type="ORF">A1232T_01139</name>
</gene>
<keyword evidence="8 11" id="KW-0067">ATP-binding</keyword>
<keyword evidence="15" id="KW-1185">Reference proteome</keyword>
<comment type="function">
    <text evidence="1 11">Catalyzes the reversible adenylation of nicotinate mononucleotide (NaMN) to nicotinic acid adenine dinucleotide (NaAD).</text>
</comment>
<dbReference type="HAMAP" id="MF_00244">
    <property type="entry name" value="NaMN_adenylyltr"/>
    <property type="match status" value="1"/>
</dbReference>
<dbReference type="GO" id="GO:0004515">
    <property type="term" value="F:nicotinate-nucleotide adenylyltransferase activity"/>
    <property type="evidence" value="ECO:0007669"/>
    <property type="project" value="UniProtKB-UniRule"/>
</dbReference>
<keyword evidence="5 11" id="KW-0808">Transferase</keyword>
<dbReference type="PANTHER" id="PTHR39321">
    <property type="entry name" value="NICOTINATE-NUCLEOTIDE ADENYLYLTRANSFERASE-RELATED"/>
    <property type="match status" value="1"/>
</dbReference>
<evidence type="ECO:0000256" key="8">
    <source>
        <dbReference type="ARBA" id="ARBA00022840"/>
    </source>
</evidence>
<keyword evidence="4 11" id="KW-0662">Pyridine nucleotide biosynthesis</keyword>
<dbReference type="GO" id="GO:0009435">
    <property type="term" value="P:NAD+ biosynthetic process"/>
    <property type="evidence" value="ECO:0007669"/>
    <property type="project" value="UniProtKB-UniRule"/>
</dbReference>
<evidence type="ECO:0000256" key="12">
    <source>
        <dbReference type="SAM" id="MobiDB-lite"/>
    </source>
</evidence>
<keyword evidence="7 11" id="KW-0547">Nucleotide-binding</keyword>
<dbReference type="UniPathway" id="UPA00253">
    <property type="reaction ID" value="UER00332"/>
</dbReference>
<comment type="pathway">
    <text evidence="2 11">Cofactor biosynthesis; NAD(+) biosynthesis; deamido-NAD(+) from nicotinate D-ribonucleotide: step 1/1.</text>
</comment>
<evidence type="ECO:0000256" key="10">
    <source>
        <dbReference type="ARBA" id="ARBA00048721"/>
    </source>
</evidence>
<evidence type="ECO:0000256" key="1">
    <source>
        <dbReference type="ARBA" id="ARBA00002324"/>
    </source>
</evidence>
<evidence type="ECO:0000256" key="7">
    <source>
        <dbReference type="ARBA" id="ARBA00022741"/>
    </source>
</evidence>
<reference evidence="14 15" key="1">
    <citation type="submission" date="2017-02" db="EMBL/GenBank/DDBJ databases">
        <authorList>
            <person name="Peterson S.W."/>
        </authorList>
    </citation>
    <scope>NUCLEOTIDE SEQUENCE [LARGE SCALE GENOMIC DNA]</scope>
    <source>
        <strain evidence="14">Psychrobacter_piechaudii</strain>
    </source>
</reference>
<name>A0A1R4GSE9_9GAMM</name>
<evidence type="ECO:0000256" key="6">
    <source>
        <dbReference type="ARBA" id="ARBA00022695"/>
    </source>
</evidence>
<dbReference type="NCBIfam" id="TIGR00482">
    <property type="entry name" value="nicotinate (nicotinamide) nucleotide adenylyltransferase"/>
    <property type="match status" value="1"/>
</dbReference>
<evidence type="ECO:0000256" key="9">
    <source>
        <dbReference type="ARBA" id="ARBA00023027"/>
    </source>
</evidence>
<comment type="similarity">
    <text evidence="3 11">Belongs to the NadD family.</text>
</comment>
<dbReference type="InterPro" id="IPR014729">
    <property type="entry name" value="Rossmann-like_a/b/a_fold"/>
</dbReference>
<dbReference type="AlphaFoldDB" id="A0A1R4GSE9"/>
<dbReference type="Gene3D" id="3.40.50.620">
    <property type="entry name" value="HUPs"/>
    <property type="match status" value="1"/>
</dbReference>
<dbReference type="EC" id="2.7.7.18" evidence="11"/>
<proteinExistence type="inferred from homology"/>
<accession>A0A1R4GSE9</accession>
<dbReference type="SUPFAM" id="SSF52374">
    <property type="entry name" value="Nucleotidylyl transferase"/>
    <property type="match status" value="1"/>
</dbReference>
<dbReference type="CDD" id="cd02165">
    <property type="entry name" value="NMNAT"/>
    <property type="match status" value="1"/>
</dbReference>
<dbReference type="OrthoDB" id="5295945at2"/>
<keyword evidence="6 11" id="KW-0548">Nucleotidyltransferase</keyword>
<keyword evidence="9 11" id="KW-0520">NAD</keyword>
<dbReference type="InterPro" id="IPR004821">
    <property type="entry name" value="Cyt_trans-like"/>
</dbReference>
<feature type="region of interest" description="Disordered" evidence="12">
    <location>
        <begin position="1"/>
        <end position="20"/>
    </location>
</feature>
<dbReference type="GO" id="GO:0005524">
    <property type="term" value="F:ATP binding"/>
    <property type="evidence" value="ECO:0007669"/>
    <property type="project" value="UniProtKB-KW"/>
</dbReference>
<dbReference type="Pfam" id="PF01467">
    <property type="entry name" value="CTP_transf_like"/>
    <property type="match status" value="1"/>
</dbReference>
<dbReference type="EMBL" id="FUGE01000121">
    <property type="protein sequence ID" value="SJM71101.1"/>
    <property type="molecule type" value="Genomic_DNA"/>
</dbReference>
<dbReference type="STRING" id="1945521.A1232T_01139"/>
<evidence type="ECO:0000256" key="4">
    <source>
        <dbReference type="ARBA" id="ARBA00022642"/>
    </source>
</evidence>
<dbReference type="Proteomes" id="UP000188357">
    <property type="component" value="Unassembled WGS sequence"/>
</dbReference>
<feature type="domain" description="Cytidyltransferase-like" evidence="13">
    <location>
        <begin position="31"/>
        <end position="226"/>
    </location>
</feature>
<evidence type="ECO:0000256" key="11">
    <source>
        <dbReference type="HAMAP-Rule" id="MF_00244"/>
    </source>
</evidence>
<protein>
    <recommendedName>
        <fullName evidence="11">Probable nicotinate-nucleotide adenylyltransferase</fullName>
        <ecNumber evidence="11">2.7.7.18</ecNumber>
    </recommendedName>
    <alternativeName>
        <fullName evidence="11">Deamido-NAD(+) diphosphorylase</fullName>
    </alternativeName>
    <alternativeName>
        <fullName evidence="11">Deamido-NAD(+) pyrophosphorylase</fullName>
    </alternativeName>
    <alternativeName>
        <fullName evidence="11">Nicotinate mononucleotide adenylyltransferase</fullName>
        <shortName evidence="11">NaMN adenylyltransferase</shortName>
    </alternativeName>
</protein>